<sequence length="464" mass="50366">MSFSDHIMQDLSMYLNELSQGIRDDTAGEPLYVYGYDQNTYPNPPIDWPYNLIDHAIEVFSTPNNGGFDTDSPRTPSTDISEAPSDQPLAPTSTAESTIAVLGDHSQAPTPSPAPSPAPAQLEGASSSASSPGPVIACGASPPNIPAAKLALQRYGASHLGEHVPDEYTVPLLEKKLLPSSPRGRGARNGAEGYFCHFPGCSETRLITRLDHAKAHVASHVGSKPHKCKRCSRGFLRPFDLKRHGNTCHVRRAEVREPRVIIDMFSTTAWRESSSHNSESESKAQKGGNCHQLREMVDGVATINITVTSNILSSYSLKALGSSHACPISFWYGSRKGEGSVDLVGPQISGWLRVMMAPCSWVLRTNRASLHWSWRGAPGFRRQTINMLDTVESNFPLGTGAGVSTSQANANHHRTSPNDVYLHLSGIIAIEPFNHGNYLRHEPLELASMTCSFATLISAIFKTS</sequence>
<keyword evidence="1" id="KW-0862">Zinc</keyword>
<evidence type="ECO:0000313" key="4">
    <source>
        <dbReference type="EMBL" id="KIM22904.1"/>
    </source>
</evidence>
<organism evidence="4 5">
    <name type="scientific">Serendipita vermifera MAFF 305830</name>
    <dbReference type="NCBI Taxonomy" id="933852"/>
    <lineage>
        <taxon>Eukaryota</taxon>
        <taxon>Fungi</taxon>
        <taxon>Dikarya</taxon>
        <taxon>Basidiomycota</taxon>
        <taxon>Agaricomycotina</taxon>
        <taxon>Agaricomycetes</taxon>
        <taxon>Sebacinales</taxon>
        <taxon>Serendipitaceae</taxon>
        <taxon>Serendipita</taxon>
    </lineage>
</organism>
<dbReference type="SUPFAM" id="SSF57667">
    <property type="entry name" value="beta-beta-alpha zinc fingers"/>
    <property type="match status" value="1"/>
</dbReference>
<dbReference type="Gene3D" id="3.30.160.60">
    <property type="entry name" value="Classic Zinc Finger"/>
    <property type="match status" value="1"/>
</dbReference>
<evidence type="ECO:0000313" key="5">
    <source>
        <dbReference type="Proteomes" id="UP000054097"/>
    </source>
</evidence>
<evidence type="ECO:0000256" key="2">
    <source>
        <dbReference type="SAM" id="MobiDB-lite"/>
    </source>
</evidence>
<reference evidence="4 5" key="1">
    <citation type="submission" date="2014-04" db="EMBL/GenBank/DDBJ databases">
        <authorList>
            <consortium name="DOE Joint Genome Institute"/>
            <person name="Kuo A."/>
            <person name="Zuccaro A."/>
            <person name="Kohler A."/>
            <person name="Nagy L.G."/>
            <person name="Floudas D."/>
            <person name="Copeland A."/>
            <person name="Barry K.W."/>
            <person name="Cichocki N."/>
            <person name="Veneault-Fourrey C."/>
            <person name="LaButti K."/>
            <person name="Lindquist E.A."/>
            <person name="Lipzen A."/>
            <person name="Lundell T."/>
            <person name="Morin E."/>
            <person name="Murat C."/>
            <person name="Sun H."/>
            <person name="Tunlid A."/>
            <person name="Henrissat B."/>
            <person name="Grigoriev I.V."/>
            <person name="Hibbett D.S."/>
            <person name="Martin F."/>
            <person name="Nordberg H.P."/>
            <person name="Cantor M.N."/>
            <person name="Hua S.X."/>
        </authorList>
    </citation>
    <scope>NUCLEOTIDE SEQUENCE [LARGE SCALE GENOMIC DNA]</scope>
    <source>
        <strain evidence="4 5">MAFF 305830</strain>
    </source>
</reference>
<dbReference type="STRING" id="933852.A0A0C3AS73"/>
<keyword evidence="1" id="KW-0479">Metal-binding</keyword>
<dbReference type="InterPro" id="IPR036236">
    <property type="entry name" value="Znf_C2H2_sf"/>
</dbReference>
<gene>
    <name evidence="4" type="ORF">M408DRAFT_11828</name>
</gene>
<dbReference type="OrthoDB" id="3437960at2759"/>
<feature type="region of interest" description="Disordered" evidence="2">
    <location>
        <begin position="63"/>
        <end position="137"/>
    </location>
</feature>
<evidence type="ECO:0000259" key="3">
    <source>
        <dbReference type="PROSITE" id="PS50157"/>
    </source>
</evidence>
<proteinExistence type="predicted"/>
<dbReference type="EMBL" id="KN824346">
    <property type="protein sequence ID" value="KIM22904.1"/>
    <property type="molecule type" value="Genomic_DNA"/>
</dbReference>
<accession>A0A0C3AS73</accession>
<dbReference type="PROSITE" id="PS00028">
    <property type="entry name" value="ZINC_FINGER_C2H2_1"/>
    <property type="match status" value="1"/>
</dbReference>
<keyword evidence="1" id="KW-0863">Zinc-finger</keyword>
<dbReference type="GO" id="GO:0008270">
    <property type="term" value="F:zinc ion binding"/>
    <property type="evidence" value="ECO:0007669"/>
    <property type="project" value="UniProtKB-KW"/>
</dbReference>
<name>A0A0C3AS73_SERVB</name>
<dbReference type="AlphaFoldDB" id="A0A0C3AS73"/>
<keyword evidence="5" id="KW-1185">Reference proteome</keyword>
<feature type="domain" description="C2H2-type" evidence="3">
    <location>
        <begin position="226"/>
        <end position="254"/>
    </location>
</feature>
<protein>
    <recommendedName>
        <fullName evidence="3">C2H2-type domain-containing protein</fullName>
    </recommendedName>
</protein>
<dbReference type="HOGENOM" id="CLU_589456_0_0_1"/>
<feature type="compositionally biased region" description="Low complexity" evidence="2">
    <location>
        <begin position="124"/>
        <end position="134"/>
    </location>
</feature>
<dbReference type="InterPro" id="IPR013087">
    <property type="entry name" value="Znf_C2H2_type"/>
</dbReference>
<dbReference type="PROSITE" id="PS50157">
    <property type="entry name" value="ZINC_FINGER_C2H2_2"/>
    <property type="match status" value="1"/>
</dbReference>
<evidence type="ECO:0000256" key="1">
    <source>
        <dbReference type="PROSITE-ProRule" id="PRU00042"/>
    </source>
</evidence>
<dbReference type="Proteomes" id="UP000054097">
    <property type="component" value="Unassembled WGS sequence"/>
</dbReference>
<reference evidence="5" key="2">
    <citation type="submission" date="2015-01" db="EMBL/GenBank/DDBJ databases">
        <title>Evolutionary Origins and Diversification of the Mycorrhizal Mutualists.</title>
        <authorList>
            <consortium name="DOE Joint Genome Institute"/>
            <consortium name="Mycorrhizal Genomics Consortium"/>
            <person name="Kohler A."/>
            <person name="Kuo A."/>
            <person name="Nagy L.G."/>
            <person name="Floudas D."/>
            <person name="Copeland A."/>
            <person name="Barry K.W."/>
            <person name="Cichocki N."/>
            <person name="Veneault-Fourrey C."/>
            <person name="LaButti K."/>
            <person name="Lindquist E.A."/>
            <person name="Lipzen A."/>
            <person name="Lundell T."/>
            <person name="Morin E."/>
            <person name="Murat C."/>
            <person name="Riley R."/>
            <person name="Ohm R."/>
            <person name="Sun H."/>
            <person name="Tunlid A."/>
            <person name="Henrissat B."/>
            <person name="Grigoriev I.V."/>
            <person name="Hibbett D.S."/>
            <person name="Martin F."/>
        </authorList>
    </citation>
    <scope>NUCLEOTIDE SEQUENCE [LARGE SCALE GENOMIC DNA]</scope>
    <source>
        <strain evidence="5">MAFF 305830</strain>
    </source>
</reference>
<feature type="compositionally biased region" description="Polar residues" evidence="2">
    <location>
        <begin position="63"/>
        <end position="80"/>
    </location>
</feature>